<name>A0ACB8QJK9_9AGAM</name>
<comment type="caution">
    <text evidence="1">The sequence shown here is derived from an EMBL/GenBank/DDBJ whole genome shotgun (WGS) entry which is preliminary data.</text>
</comment>
<evidence type="ECO:0000313" key="2">
    <source>
        <dbReference type="Proteomes" id="UP000814128"/>
    </source>
</evidence>
<gene>
    <name evidence="1" type="ORF">K488DRAFT_86270</name>
</gene>
<organism evidence="1 2">
    <name type="scientific">Vararia minispora EC-137</name>
    <dbReference type="NCBI Taxonomy" id="1314806"/>
    <lineage>
        <taxon>Eukaryota</taxon>
        <taxon>Fungi</taxon>
        <taxon>Dikarya</taxon>
        <taxon>Basidiomycota</taxon>
        <taxon>Agaricomycotina</taxon>
        <taxon>Agaricomycetes</taxon>
        <taxon>Russulales</taxon>
        <taxon>Lachnocladiaceae</taxon>
        <taxon>Vararia</taxon>
    </lineage>
</organism>
<proteinExistence type="predicted"/>
<accession>A0ACB8QJK9</accession>
<reference evidence="1" key="2">
    <citation type="journal article" date="2022" name="New Phytol.">
        <title>Evolutionary transition to the ectomycorrhizal habit in the genomes of a hyperdiverse lineage of mushroom-forming fungi.</title>
        <authorList>
            <person name="Looney B."/>
            <person name="Miyauchi S."/>
            <person name="Morin E."/>
            <person name="Drula E."/>
            <person name="Courty P.E."/>
            <person name="Kohler A."/>
            <person name="Kuo A."/>
            <person name="LaButti K."/>
            <person name="Pangilinan J."/>
            <person name="Lipzen A."/>
            <person name="Riley R."/>
            <person name="Andreopoulos W."/>
            <person name="He G."/>
            <person name="Johnson J."/>
            <person name="Nolan M."/>
            <person name="Tritt A."/>
            <person name="Barry K.W."/>
            <person name="Grigoriev I.V."/>
            <person name="Nagy L.G."/>
            <person name="Hibbett D."/>
            <person name="Henrissat B."/>
            <person name="Matheny P.B."/>
            <person name="Labbe J."/>
            <person name="Martin F.M."/>
        </authorList>
    </citation>
    <scope>NUCLEOTIDE SEQUENCE</scope>
    <source>
        <strain evidence="1">EC-137</strain>
    </source>
</reference>
<keyword evidence="2" id="KW-1185">Reference proteome</keyword>
<evidence type="ECO:0000313" key="1">
    <source>
        <dbReference type="EMBL" id="KAI0032006.1"/>
    </source>
</evidence>
<dbReference type="Proteomes" id="UP000814128">
    <property type="component" value="Unassembled WGS sequence"/>
</dbReference>
<sequence>MGTSPSVLASLPSMQHDSVTKLEEGLLGSQHADLPVLDKKDRNFSKTEEATPDEQPQGPTRQEGHDSPEETEPGMAIAHYTRRAGAAEDPTREQDFSKFTDSFWSLYLTEAEKEDAMLVESWKGDTDGILIFTGLFAATVATFLAQTYQLLSPPASSGATDAILLQVSQQIAGLANGTQLPAYSSTTVAFDPPFYAIWVNALWFLSLFLSIASALMATLMQQWTRRYLRAALHRSIPYLRGPIHASLRQGTQRFGLGRVVGVIVALLHLAVCLFFAGLLGFLFNLNTIVALVVLSATVVLIFFYALATILPLIFVEAPYDTPVTAPLHFCRLALLKPLQRMLDAIWSFYVNLSYHPFDEDIIWRASERMAELYDRMSRSREDNLQDRRHSYIKTGGAVYAMHQILKNINEYREIHMLLDAFIFFHKNTKTFGHTTTTVALDRLFNDGKLGHKISTLVSSCMSPSLRDSGEEPVQVRVERMHSVLTFFCLPEVVRFVRRNAVQPPCWVEASEFRANTDSSESISFLGRLLFAYARLYPRAFSIHEEGTQDAQIEDKAFGWDEESSTEQPQCSLVDFREYMCDILDYASLNIPNNPIFMYRALWEPILDEMKDAVIGSLRDDPILTFDVALFALLDDAGLNHLISPSPQLTSAFPAKRKLPDYTRVFREHRVLVDALHDVAEARLVFLGFLESDSLHSDPEPQPKNEVDPGRVPVQEPPSPITEMEEAPAVIVTGASVSSGPLTWRGGRPVDE</sequence>
<protein>
    <submittedName>
        <fullName evidence="1">Uncharacterized protein</fullName>
    </submittedName>
</protein>
<dbReference type="EMBL" id="MU273560">
    <property type="protein sequence ID" value="KAI0032006.1"/>
    <property type="molecule type" value="Genomic_DNA"/>
</dbReference>
<reference evidence="1" key="1">
    <citation type="submission" date="2021-02" db="EMBL/GenBank/DDBJ databases">
        <authorList>
            <consortium name="DOE Joint Genome Institute"/>
            <person name="Ahrendt S."/>
            <person name="Looney B.P."/>
            <person name="Miyauchi S."/>
            <person name="Morin E."/>
            <person name="Drula E."/>
            <person name="Courty P.E."/>
            <person name="Chicoki N."/>
            <person name="Fauchery L."/>
            <person name="Kohler A."/>
            <person name="Kuo A."/>
            <person name="Labutti K."/>
            <person name="Pangilinan J."/>
            <person name="Lipzen A."/>
            <person name="Riley R."/>
            <person name="Andreopoulos W."/>
            <person name="He G."/>
            <person name="Johnson J."/>
            <person name="Barry K.W."/>
            <person name="Grigoriev I.V."/>
            <person name="Nagy L."/>
            <person name="Hibbett D."/>
            <person name="Henrissat B."/>
            <person name="Matheny P.B."/>
            <person name="Labbe J."/>
            <person name="Martin F."/>
        </authorList>
    </citation>
    <scope>NUCLEOTIDE SEQUENCE</scope>
    <source>
        <strain evidence="1">EC-137</strain>
    </source>
</reference>